<feature type="region of interest" description="Disordered" evidence="1">
    <location>
        <begin position="129"/>
        <end position="150"/>
    </location>
</feature>
<evidence type="ECO:0000313" key="2">
    <source>
        <dbReference type="EMBL" id="MBO0929426.1"/>
    </source>
</evidence>
<name>A0A939JY23_9BACT</name>
<dbReference type="AlphaFoldDB" id="A0A939JY23"/>
<protein>
    <recommendedName>
        <fullName evidence="4">Lipocalin-like domain-containing protein</fullName>
    </recommendedName>
</protein>
<reference evidence="2 3" key="1">
    <citation type="submission" date="2021-03" db="EMBL/GenBank/DDBJ databases">
        <title>Fibrella sp. HMF5036 genome sequencing and assembly.</title>
        <authorList>
            <person name="Kang H."/>
            <person name="Kim H."/>
            <person name="Bae S."/>
            <person name="Joh K."/>
        </authorList>
    </citation>
    <scope>NUCLEOTIDE SEQUENCE [LARGE SCALE GENOMIC DNA]</scope>
    <source>
        <strain evidence="2 3">HMF5036</strain>
    </source>
</reference>
<comment type="caution">
    <text evidence="2">The sequence shown here is derived from an EMBL/GenBank/DDBJ whole genome shotgun (WGS) entry which is preliminary data.</text>
</comment>
<evidence type="ECO:0000313" key="3">
    <source>
        <dbReference type="Proteomes" id="UP000664795"/>
    </source>
</evidence>
<dbReference type="Proteomes" id="UP000664795">
    <property type="component" value="Unassembled WGS sequence"/>
</dbReference>
<proteinExistence type="predicted"/>
<evidence type="ECO:0008006" key="4">
    <source>
        <dbReference type="Google" id="ProtNLM"/>
    </source>
</evidence>
<dbReference type="RefSeq" id="WP_207333397.1">
    <property type="nucleotide sequence ID" value="NZ_JAFMYU010000001.1"/>
</dbReference>
<dbReference type="EMBL" id="JAFMYU010000001">
    <property type="protein sequence ID" value="MBO0929426.1"/>
    <property type="molecule type" value="Genomic_DNA"/>
</dbReference>
<keyword evidence="3" id="KW-1185">Reference proteome</keyword>
<gene>
    <name evidence="2" type="ORF">J2I48_00375</name>
</gene>
<organism evidence="2 3">
    <name type="scientific">Fibrella aquatilis</name>
    <dbReference type="NCBI Taxonomy" id="2817059"/>
    <lineage>
        <taxon>Bacteria</taxon>
        <taxon>Pseudomonadati</taxon>
        <taxon>Bacteroidota</taxon>
        <taxon>Cytophagia</taxon>
        <taxon>Cytophagales</taxon>
        <taxon>Spirosomataceae</taxon>
        <taxon>Fibrella</taxon>
    </lineage>
</organism>
<evidence type="ECO:0000256" key="1">
    <source>
        <dbReference type="SAM" id="MobiDB-lite"/>
    </source>
</evidence>
<accession>A0A939JY23</accession>
<sequence length="150" mass="16388">MRTLTHCTLFIIHCTLILSCQPKSPDPISGLIGKVWQAQTVKEGDQLVYTKGSASSTKPGYAGFRLDLTDPKTVKLKDIDGRTLVGTWSVSPDNKRLILENLVPKPTNTIGSIEYYVTAPPTDSSLPLQRTAESRKTGNSINEYGLIPAE</sequence>
<dbReference type="PROSITE" id="PS51257">
    <property type="entry name" value="PROKAR_LIPOPROTEIN"/>
    <property type="match status" value="1"/>
</dbReference>